<evidence type="ECO:0000256" key="4">
    <source>
        <dbReference type="ARBA" id="ARBA00011245"/>
    </source>
</evidence>
<evidence type="ECO:0000256" key="7">
    <source>
        <dbReference type="ARBA" id="ARBA00022723"/>
    </source>
</evidence>
<proteinExistence type="inferred from homology"/>
<keyword evidence="11" id="KW-0963">Cytoplasm</keyword>
<dbReference type="KEGG" id="nva:G3M78_05810"/>
<dbReference type="AlphaFoldDB" id="A0A7T0G311"/>
<evidence type="ECO:0000256" key="10">
    <source>
        <dbReference type="ARBA" id="ARBA00022842"/>
    </source>
</evidence>
<dbReference type="PANTHER" id="PTHR10642:SF26">
    <property type="entry name" value="RIBONUCLEASE H1"/>
    <property type="match status" value="1"/>
</dbReference>
<evidence type="ECO:0000256" key="6">
    <source>
        <dbReference type="ARBA" id="ARBA00022722"/>
    </source>
</evidence>
<dbReference type="EC" id="3.1.26.4" evidence="5 11"/>
<dbReference type="NCBIfam" id="NF001236">
    <property type="entry name" value="PRK00203.1"/>
    <property type="match status" value="1"/>
</dbReference>
<feature type="binding site" evidence="11">
    <location>
        <position position="69"/>
    </location>
    <ligand>
        <name>Mg(2+)</name>
        <dbReference type="ChEBI" id="CHEBI:18420"/>
        <label>1</label>
    </ligand>
</feature>
<comment type="subcellular location">
    <subcellularLocation>
        <location evidence="11">Cytoplasm</location>
    </subcellularLocation>
</comment>
<feature type="binding site" evidence="11">
    <location>
        <position position="47"/>
    </location>
    <ligand>
        <name>Mg(2+)</name>
        <dbReference type="ChEBI" id="CHEBI:18420"/>
        <label>1</label>
    </ligand>
</feature>
<comment type="catalytic activity">
    <reaction evidence="1 11">
        <text>Endonucleolytic cleavage to 5'-phosphomonoester.</text>
        <dbReference type="EC" id="3.1.26.4"/>
    </reaction>
</comment>
<evidence type="ECO:0000256" key="9">
    <source>
        <dbReference type="ARBA" id="ARBA00022801"/>
    </source>
</evidence>
<dbReference type="FunFam" id="3.30.420.10:FF:000089">
    <property type="entry name" value="Ribonuclease H"/>
    <property type="match status" value="1"/>
</dbReference>
<keyword evidence="10 11" id="KW-0460">Magnesium</keyword>
<gene>
    <name evidence="11 13" type="primary">rnhA</name>
    <name evidence="13" type="ORF">G3M78_05810</name>
</gene>
<evidence type="ECO:0000256" key="11">
    <source>
        <dbReference type="HAMAP-Rule" id="MF_00042"/>
    </source>
</evidence>
<comment type="similarity">
    <text evidence="3 11">Belongs to the RNase H family.</text>
</comment>
<dbReference type="InterPro" id="IPR036397">
    <property type="entry name" value="RNaseH_sf"/>
</dbReference>
<feature type="binding site" evidence="11">
    <location>
        <position position="9"/>
    </location>
    <ligand>
        <name>Mg(2+)</name>
        <dbReference type="ChEBI" id="CHEBI:18420"/>
        <label>2</label>
    </ligand>
</feature>
<feature type="binding site" evidence="11">
    <location>
        <position position="9"/>
    </location>
    <ligand>
        <name>Mg(2+)</name>
        <dbReference type="ChEBI" id="CHEBI:18420"/>
        <label>1</label>
    </ligand>
</feature>
<protein>
    <recommendedName>
        <fullName evidence="5 11">Ribonuclease H</fullName>
        <shortName evidence="11">RNase H</shortName>
        <ecNumber evidence="5 11">3.1.26.4</ecNumber>
    </recommendedName>
</protein>
<comment type="subunit">
    <text evidence="4 11">Monomer.</text>
</comment>
<dbReference type="CDD" id="cd09278">
    <property type="entry name" value="RNase_HI_prokaryote_like"/>
    <property type="match status" value="1"/>
</dbReference>
<keyword evidence="8 11" id="KW-0255">Endonuclease</keyword>
<feature type="binding site" evidence="11">
    <location>
        <position position="133"/>
    </location>
    <ligand>
        <name>Mg(2+)</name>
        <dbReference type="ChEBI" id="CHEBI:18420"/>
        <label>2</label>
    </ligand>
</feature>
<dbReference type="Gene3D" id="3.30.420.10">
    <property type="entry name" value="Ribonuclease H-like superfamily/Ribonuclease H"/>
    <property type="match status" value="1"/>
</dbReference>
<dbReference type="GO" id="GO:0005737">
    <property type="term" value="C:cytoplasm"/>
    <property type="evidence" value="ECO:0007669"/>
    <property type="project" value="UniProtKB-SubCell"/>
</dbReference>
<evidence type="ECO:0000313" key="14">
    <source>
        <dbReference type="Proteomes" id="UP000594464"/>
    </source>
</evidence>
<dbReference type="GO" id="GO:0004523">
    <property type="term" value="F:RNA-DNA hybrid ribonuclease activity"/>
    <property type="evidence" value="ECO:0007669"/>
    <property type="project" value="UniProtKB-UniRule"/>
</dbReference>
<dbReference type="GO" id="GO:0000287">
    <property type="term" value="F:magnesium ion binding"/>
    <property type="evidence" value="ECO:0007669"/>
    <property type="project" value="UniProtKB-UniRule"/>
</dbReference>
<evidence type="ECO:0000256" key="8">
    <source>
        <dbReference type="ARBA" id="ARBA00022759"/>
    </source>
</evidence>
<dbReference type="HAMAP" id="MF_00042">
    <property type="entry name" value="RNase_H"/>
    <property type="match status" value="1"/>
</dbReference>
<dbReference type="InterPro" id="IPR022892">
    <property type="entry name" value="RNaseHI"/>
</dbReference>
<name>A0A7T0G311_9BACT</name>
<dbReference type="Proteomes" id="UP000594464">
    <property type="component" value="Chromosome"/>
</dbReference>
<comment type="cofactor">
    <cofactor evidence="11">
        <name>Mg(2+)</name>
        <dbReference type="ChEBI" id="CHEBI:18420"/>
    </cofactor>
    <text evidence="11">Binds 1 Mg(2+) ion per subunit. May bind a second metal ion at a regulatory site, or after substrate binding.</text>
</comment>
<dbReference type="GO" id="GO:0043137">
    <property type="term" value="P:DNA replication, removal of RNA primer"/>
    <property type="evidence" value="ECO:0007669"/>
    <property type="project" value="TreeGrafter"/>
</dbReference>
<evidence type="ECO:0000259" key="12">
    <source>
        <dbReference type="PROSITE" id="PS50879"/>
    </source>
</evidence>
<dbReference type="InterPro" id="IPR050092">
    <property type="entry name" value="RNase_H"/>
</dbReference>
<sequence>MKEVEIFTDGACKGNPGPGGYGCILRYEGRSKELKGNSRQTTNNIMEMMAAIVALQELKEPCKVSLTTDSQYLVKGATEWLAGWKRKGWKTASRQPIKNKELWEEVSRLIDMHEITWLWTRGHSGHPENERCDQLANEAILSLR</sequence>
<reference evidence="14" key="1">
    <citation type="submission" date="2020-02" db="EMBL/GenBank/DDBJ databases">
        <title>Genomic and physiological characterization of two novel Nitrospinaceae genera.</title>
        <authorList>
            <person name="Mueller A.J."/>
            <person name="Jung M.-Y."/>
            <person name="Strachan C.R."/>
            <person name="Herbold C.W."/>
            <person name="Kirkegaard R.H."/>
            <person name="Daims H."/>
        </authorList>
    </citation>
    <scope>NUCLEOTIDE SEQUENCE [LARGE SCALE GENOMIC DNA]</scope>
</reference>
<keyword evidence="6 11" id="KW-0540">Nuclease</keyword>
<keyword evidence="7 11" id="KW-0479">Metal-binding</keyword>
<keyword evidence="9 11" id="KW-0378">Hydrolase</keyword>
<evidence type="ECO:0000313" key="13">
    <source>
        <dbReference type="EMBL" id="QPJ64925.1"/>
    </source>
</evidence>
<evidence type="ECO:0000256" key="5">
    <source>
        <dbReference type="ARBA" id="ARBA00012180"/>
    </source>
</evidence>
<dbReference type="GO" id="GO:0003676">
    <property type="term" value="F:nucleic acid binding"/>
    <property type="evidence" value="ECO:0007669"/>
    <property type="project" value="InterPro"/>
</dbReference>
<organism evidence="13 14">
    <name type="scientific">Candidatus Nitrohelix vancouverensis</name>
    <dbReference type="NCBI Taxonomy" id="2705534"/>
    <lineage>
        <taxon>Bacteria</taxon>
        <taxon>Pseudomonadati</taxon>
        <taxon>Nitrospinota/Tectimicrobiota group</taxon>
        <taxon>Nitrospinota</taxon>
        <taxon>Nitrospinia</taxon>
        <taxon>Nitrospinales</taxon>
        <taxon>Nitrospinaceae</taxon>
        <taxon>Candidatus Nitrohelix</taxon>
    </lineage>
</organism>
<dbReference type="PANTHER" id="PTHR10642">
    <property type="entry name" value="RIBONUCLEASE H1"/>
    <property type="match status" value="1"/>
</dbReference>
<dbReference type="Pfam" id="PF00075">
    <property type="entry name" value="RNase_H"/>
    <property type="match status" value="1"/>
</dbReference>
<dbReference type="InterPro" id="IPR012337">
    <property type="entry name" value="RNaseH-like_sf"/>
</dbReference>
<dbReference type="EMBL" id="CP048620">
    <property type="protein sequence ID" value="QPJ64925.1"/>
    <property type="molecule type" value="Genomic_DNA"/>
</dbReference>
<evidence type="ECO:0000256" key="1">
    <source>
        <dbReference type="ARBA" id="ARBA00000077"/>
    </source>
</evidence>
<dbReference type="InterPro" id="IPR002156">
    <property type="entry name" value="RNaseH_domain"/>
</dbReference>
<dbReference type="PROSITE" id="PS50879">
    <property type="entry name" value="RNASE_H_1"/>
    <property type="match status" value="1"/>
</dbReference>
<accession>A0A7T0G311</accession>
<evidence type="ECO:0000256" key="2">
    <source>
        <dbReference type="ARBA" id="ARBA00004065"/>
    </source>
</evidence>
<comment type="function">
    <text evidence="2 11">Endonuclease that specifically degrades the RNA of RNA-DNA hybrids.</text>
</comment>
<evidence type="ECO:0000256" key="3">
    <source>
        <dbReference type="ARBA" id="ARBA00005300"/>
    </source>
</evidence>
<feature type="domain" description="RNase H type-1" evidence="12">
    <location>
        <begin position="1"/>
        <end position="141"/>
    </location>
</feature>
<dbReference type="SUPFAM" id="SSF53098">
    <property type="entry name" value="Ribonuclease H-like"/>
    <property type="match status" value="1"/>
</dbReference>